<dbReference type="GO" id="GO:0046540">
    <property type="term" value="C:U4/U6 x U5 tri-snRNP complex"/>
    <property type="evidence" value="ECO:0007669"/>
    <property type="project" value="TreeGrafter"/>
</dbReference>
<proteinExistence type="inferred from homology"/>
<name>A0A8C3VEK4_CATUS</name>
<keyword evidence="3" id="KW-0507">mRNA processing</keyword>
<evidence type="ECO:0000256" key="5">
    <source>
        <dbReference type="ARBA" id="ARBA00022884"/>
    </source>
</evidence>
<dbReference type="SUPFAM" id="SSF50182">
    <property type="entry name" value="Sm-like ribonucleoproteins"/>
    <property type="match status" value="1"/>
</dbReference>
<dbReference type="InterPro" id="IPR010920">
    <property type="entry name" value="LSM_dom_sf"/>
</dbReference>
<feature type="compositionally biased region" description="Pro residues" evidence="9">
    <location>
        <begin position="73"/>
        <end position="83"/>
    </location>
</feature>
<dbReference type="GO" id="GO:0003723">
    <property type="term" value="F:RNA binding"/>
    <property type="evidence" value="ECO:0007669"/>
    <property type="project" value="UniProtKB-KW"/>
</dbReference>
<dbReference type="GO" id="GO:0005688">
    <property type="term" value="C:U6 snRNP"/>
    <property type="evidence" value="ECO:0007669"/>
    <property type="project" value="TreeGrafter"/>
</dbReference>
<keyword evidence="7" id="KW-0539">Nucleus</keyword>
<keyword evidence="12" id="KW-1185">Reference proteome</keyword>
<keyword evidence="8" id="KW-0687">Ribonucleoprotein</keyword>
<dbReference type="GO" id="GO:0071011">
    <property type="term" value="C:precatalytic spliceosome"/>
    <property type="evidence" value="ECO:0007669"/>
    <property type="project" value="TreeGrafter"/>
</dbReference>
<evidence type="ECO:0000313" key="11">
    <source>
        <dbReference type="Ensembl" id="ENSCUSP00005026945.1"/>
    </source>
</evidence>
<keyword evidence="6" id="KW-0508">mRNA splicing</keyword>
<evidence type="ECO:0000256" key="9">
    <source>
        <dbReference type="SAM" id="MobiDB-lite"/>
    </source>
</evidence>
<evidence type="ECO:0000259" key="10">
    <source>
        <dbReference type="Pfam" id="PF01423"/>
    </source>
</evidence>
<dbReference type="GO" id="GO:0000398">
    <property type="term" value="P:mRNA splicing, via spliceosome"/>
    <property type="evidence" value="ECO:0007669"/>
    <property type="project" value="TreeGrafter"/>
</dbReference>
<evidence type="ECO:0000256" key="1">
    <source>
        <dbReference type="ARBA" id="ARBA00004123"/>
    </source>
</evidence>
<reference evidence="11" key="2">
    <citation type="submission" date="2025-08" db="UniProtKB">
        <authorList>
            <consortium name="Ensembl"/>
        </authorList>
    </citation>
    <scope>IDENTIFICATION</scope>
</reference>
<reference evidence="11" key="1">
    <citation type="submission" date="2020-10" db="EMBL/GenBank/DDBJ databases">
        <title>Catharus ustulatus (Swainson's thrush) genome, bCatUst1, primary haplotype v2.</title>
        <authorList>
            <person name="Delmore K."/>
            <person name="Vafadar M."/>
            <person name="Formenti G."/>
            <person name="Chow W."/>
            <person name="Pelan S."/>
            <person name="Howe K."/>
            <person name="Rhie A."/>
            <person name="Mountcastle J."/>
            <person name="Haase B."/>
            <person name="Fedrigo O."/>
            <person name="Jarvis E.D."/>
        </authorList>
    </citation>
    <scope>NUCLEOTIDE SEQUENCE [LARGE SCALE GENOMIC DNA]</scope>
</reference>
<evidence type="ECO:0000256" key="2">
    <source>
        <dbReference type="ARBA" id="ARBA00006850"/>
    </source>
</evidence>
<accession>A0A8C3VEK4</accession>
<dbReference type="GO" id="GO:0000932">
    <property type="term" value="C:P-body"/>
    <property type="evidence" value="ECO:0007669"/>
    <property type="project" value="TreeGrafter"/>
</dbReference>
<dbReference type="Proteomes" id="UP000694563">
    <property type="component" value="Chromosome 7"/>
</dbReference>
<dbReference type="Pfam" id="PF01423">
    <property type="entry name" value="LSM"/>
    <property type="match status" value="1"/>
</dbReference>
<evidence type="ECO:0000256" key="8">
    <source>
        <dbReference type="ARBA" id="ARBA00023274"/>
    </source>
</evidence>
<evidence type="ECO:0000313" key="12">
    <source>
        <dbReference type="Proteomes" id="UP000694563"/>
    </source>
</evidence>
<dbReference type="Ensembl" id="ENSCUST00005027886.1">
    <property type="protein sequence ID" value="ENSCUSP00005026945.1"/>
    <property type="gene ID" value="ENSCUSG00005016659.1"/>
</dbReference>
<feature type="region of interest" description="Disordered" evidence="9">
    <location>
        <begin position="56"/>
        <end position="83"/>
    </location>
</feature>
<dbReference type="AlphaFoldDB" id="A0A8C3VEK4"/>
<dbReference type="GO" id="GO:1990726">
    <property type="term" value="C:Lsm1-7-Pat1 complex"/>
    <property type="evidence" value="ECO:0007669"/>
    <property type="project" value="TreeGrafter"/>
</dbReference>
<dbReference type="Gene3D" id="2.30.30.100">
    <property type="match status" value="1"/>
</dbReference>
<organism evidence="11 12">
    <name type="scientific">Catharus ustulatus</name>
    <name type="common">Russet-backed thrush</name>
    <name type="synonym">Hylocichla ustulatus</name>
    <dbReference type="NCBI Taxonomy" id="91951"/>
    <lineage>
        <taxon>Eukaryota</taxon>
        <taxon>Metazoa</taxon>
        <taxon>Chordata</taxon>
        <taxon>Craniata</taxon>
        <taxon>Vertebrata</taxon>
        <taxon>Euteleostomi</taxon>
        <taxon>Archelosauria</taxon>
        <taxon>Archosauria</taxon>
        <taxon>Dinosauria</taxon>
        <taxon>Saurischia</taxon>
        <taxon>Theropoda</taxon>
        <taxon>Coelurosauria</taxon>
        <taxon>Aves</taxon>
        <taxon>Neognathae</taxon>
        <taxon>Neoaves</taxon>
        <taxon>Telluraves</taxon>
        <taxon>Australaves</taxon>
        <taxon>Passeriformes</taxon>
        <taxon>Turdidae</taxon>
        <taxon>Catharus</taxon>
    </lineage>
</organism>
<dbReference type="PANTHER" id="PTHR13829">
    <property type="entry name" value="SNRNP CORE PROTEIN FAMILY MEMBER"/>
    <property type="match status" value="1"/>
</dbReference>
<feature type="domain" description="Sm" evidence="10">
    <location>
        <begin position="6"/>
        <end position="54"/>
    </location>
</feature>
<dbReference type="GO" id="GO:0071013">
    <property type="term" value="C:catalytic step 2 spliceosome"/>
    <property type="evidence" value="ECO:0007669"/>
    <property type="project" value="TreeGrafter"/>
</dbReference>
<reference evidence="11" key="3">
    <citation type="submission" date="2025-09" db="UniProtKB">
        <authorList>
            <consortium name="Ensembl"/>
        </authorList>
    </citation>
    <scope>IDENTIFICATION</scope>
</reference>
<evidence type="ECO:0000256" key="7">
    <source>
        <dbReference type="ARBA" id="ARBA00023242"/>
    </source>
</evidence>
<protein>
    <recommendedName>
        <fullName evidence="10">Sm domain-containing protein</fullName>
    </recommendedName>
</protein>
<dbReference type="PANTHER" id="PTHR13829:SF2">
    <property type="entry name" value="U6 SNRNA-ASSOCIATED SM-LIKE PROTEIN LSM2"/>
    <property type="match status" value="1"/>
</dbReference>
<comment type="subcellular location">
    <subcellularLocation>
        <location evidence="1">Nucleus</location>
    </subcellularLocation>
</comment>
<dbReference type="InterPro" id="IPR001163">
    <property type="entry name" value="Sm_dom_euk/arc"/>
</dbReference>
<sequence length="83" mass="9111">MSLPSIRGTLHSVDQYLNIKLMDISVMDPENTRTWCGLSVKNRFIRGSVVRYVQLPADPSPNSGSPLHKLGFSPPPPQSPSPP</sequence>
<evidence type="ECO:0000256" key="3">
    <source>
        <dbReference type="ARBA" id="ARBA00022664"/>
    </source>
</evidence>
<keyword evidence="5" id="KW-0694">RNA-binding</keyword>
<evidence type="ECO:0000256" key="4">
    <source>
        <dbReference type="ARBA" id="ARBA00022728"/>
    </source>
</evidence>
<comment type="similarity">
    <text evidence="2">Belongs to the snRNP Sm proteins family.</text>
</comment>
<dbReference type="InterPro" id="IPR016654">
    <property type="entry name" value="U6_snRNA_Lsm2"/>
</dbReference>
<keyword evidence="4" id="KW-0747">Spliceosome</keyword>
<evidence type="ECO:0000256" key="6">
    <source>
        <dbReference type="ARBA" id="ARBA00023187"/>
    </source>
</evidence>